<dbReference type="AlphaFoldDB" id="A0A8H7DJH3"/>
<accession>A0A8H7DJH3</accession>
<feature type="region of interest" description="Disordered" evidence="1">
    <location>
        <begin position="782"/>
        <end position="808"/>
    </location>
</feature>
<feature type="compositionally biased region" description="Basic and acidic residues" evidence="1">
    <location>
        <begin position="71"/>
        <end position="86"/>
    </location>
</feature>
<sequence>MGRVRKGTAPGRASDFTGEKKEFLESFYDRLLEAGFGSGGDPGNVYTEVTDEWLRRYGYDLPFQQNVEGDPLEKPPVDQPHTPEEKTAIRKTLRTKIAGWYRSRYRNKKVHGATLKQILTTMQSMSGTNTRPRCTPAVVLYSKLHYATRIKPDFDKLWASVKDTTPATARVSMSRDFVRTCWEKESDSFREDIETQAKEMHRVAMEEWKGKRVVPEHSAETYHAALEGLNDVGIPLVDALAEHLGMHIVLMAVGPVGNAGGEVLLRSVFSDTASGATSKTWPQFDHAGFTAMEKSITRYGRAFFTKAECQERVWPSSSATEDTTPPNLNGLLPIDSRANSECAASGTVPTASTPDIPPMPIASTTPSAPAAPTTAPSAPVPLTAAVGTPLAAMEDLPLLDEIDRSEWSDTLLVAHPYFMSKNWGPQWTGLIEALVRFEWSWYHNDMHGRLDSVGRPPEFAQWMKEHRVWDDYKITDDFGHQLLEWWKVLGPWRRWEDVPKGEAPSRETTWQDWGRIGASGANGPILLVLGLAWWGQTIWNAGAATGLGGGEAALAAADDWHLLAEDLRWALETVLPRDRVGDEQANAEEKAEGKKEVEAKKGKKGKKALAKKDPSNKRKRATNDEAPESTGKRTKRQATATGPAGERDRPKPRPLTRSSRAGKAEVEMPTTLPVASSAVGNTGNEADNPRDDPSVAAHSPPDSTIATATAIREVAADASAVPVVPTASGSTVIGGAPPLVPSHPCNKTPDQEDDSDSMHVDSVNVDGGKVDRLIDETELDPFAGLTEEELAEIRGDPHAGEDDDDGEA</sequence>
<keyword evidence="3" id="KW-1185">Reference proteome</keyword>
<feature type="region of interest" description="Disordered" evidence="1">
    <location>
        <begin position="726"/>
        <end position="761"/>
    </location>
</feature>
<proteinExistence type="predicted"/>
<protein>
    <submittedName>
        <fullName evidence="2">Uncharacterized protein</fullName>
    </submittedName>
</protein>
<comment type="caution">
    <text evidence="2">The sequence shown here is derived from an EMBL/GenBank/DDBJ whole genome shotgun (WGS) entry which is preliminary data.</text>
</comment>
<evidence type="ECO:0000256" key="1">
    <source>
        <dbReference type="SAM" id="MobiDB-lite"/>
    </source>
</evidence>
<dbReference type="OrthoDB" id="3049138at2759"/>
<feature type="region of interest" description="Disordered" evidence="1">
    <location>
        <begin position="581"/>
        <end position="704"/>
    </location>
</feature>
<feature type="region of interest" description="Disordered" evidence="1">
    <location>
        <begin position="65"/>
        <end position="86"/>
    </location>
</feature>
<feature type="compositionally biased region" description="Basic and acidic residues" evidence="1">
    <location>
        <begin position="791"/>
        <end position="800"/>
    </location>
</feature>
<reference evidence="2" key="1">
    <citation type="submission" date="2020-05" db="EMBL/GenBank/DDBJ databases">
        <title>Mycena genomes resolve the evolution of fungal bioluminescence.</title>
        <authorList>
            <person name="Tsai I.J."/>
        </authorList>
    </citation>
    <scope>NUCLEOTIDE SEQUENCE</scope>
    <source>
        <strain evidence="2">160909Yilan</strain>
    </source>
</reference>
<evidence type="ECO:0000313" key="3">
    <source>
        <dbReference type="Proteomes" id="UP000623467"/>
    </source>
</evidence>
<dbReference type="Proteomes" id="UP000623467">
    <property type="component" value="Unassembled WGS sequence"/>
</dbReference>
<evidence type="ECO:0000313" key="2">
    <source>
        <dbReference type="EMBL" id="KAF7375582.1"/>
    </source>
</evidence>
<name>A0A8H7DJH3_9AGAR</name>
<feature type="compositionally biased region" description="Low complexity" evidence="1">
    <location>
        <begin position="361"/>
        <end position="380"/>
    </location>
</feature>
<organism evidence="2 3">
    <name type="scientific">Mycena sanguinolenta</name>
    <dbReference type="NCBI Taxonomy" id="230812"/>
    <lineage>
        <taxon>Eukaryota</taxon>
        <taxon>Fungi</taxon>
        <taxon>Dikarya</taxon>
        <taxon>Basidiomycota</taxon>
        <taxon>Agaricomycotina</taxon>
        <taxon>Agaricomycetes</taxon>
        <taxon>Agaricomycetidae</taxon>
        <taxon>Agaricales</taxon>
        <taxon>Marasmiineae</taxon>
        <taxon>Mycenaceae</taxon>
        <taxon>Mycena</taxon>
    </lineage>
</organism>
<gene>
    <name evidence="2" type="ORF">MSAN_00446600</name>
</gene>
<feature type="compositionally biased region" description="Polar residues" evidence="1">
    <location>
        <begin position="315"/>
        <end position="327"/>
    </location>
</feature>
<feature type="region of interest" description="Disordered" evidence="1">
    <location>
        <begin position="313"/>
        <end position="380"/>
    </location>
</feature>
<dbReference type="EMBL" id="JACAZH010000002">
    <property type="protein sequence ID" value="KAF7375582.1"/>
    <property type="molecule type" value="Genomic_DNA"/>
</dbReference>
<feature type="compositionally biased region" description="Basic and acidic residues" evidence="1">
    <location>
        <begin position="581"/>
        <end position="600"/>
    </location>
</feature>